<dbReference type="AlphaFoldDB" id="A0A0D0AI02"/>
<reference evidence="2 3" key="1">
    <citation type="submission" date="2014-04" db="EMBL/GenBank/DDBJ databases">
        <authorList>
            <consortium name="DOE Joint Genome Institute"/>
            <person name="Kuo A."/>
            <person name="Ruytinx J."/>
            <person name="Rineau F."/>
            <person name="Colpaert J."/>
            <person name="Kohler A."/>
            <person name="Nagy L.G."/>
            <person name="Floudas D."/>
            <person name="Copeland A."/>
            <person name="Barry K.W."/>
            <person name="Cichocki N."/>
            <person name="Veneault-Fourrey C."/>
            <person name="LaButti K."/>
            <person name="Lindquist E.A."/>
            <person name="Lipzen A."/>
            <person name="Lundell T."/>
            <person name="Morin E."/>
            <person name="Murat C."/>
            <person name="Sun H."/>
            <person name="Tunlid A."/>
            <person name="Henrissat B."/>
            <person name="Grigoriev I.V."/>
            <person name="Hibbett D.S."/>
            <person name="Martin F."/>
            <person name="Nordberg H.P."/>
            <person name="Cantor M.N."/>
            <person name="Hua S.X."/>
        </authorList>
    </citation>
    <scope>NUCLEOTIDE SEQUENCE [LARGE SCALE GENOMIC DNA]</scope>
    <source>
        <strain evidence="2 3">UH-Slu-Lm8-n1</strain>
    </source>
</reference>
<sequence>KGRGRWGSITEHGEKRSATKSTTGESCVRHVLDECEMSIENGLILRPANRESQISKI</sequence>
<feature type="non-terminal residue" evidence="2">
    <location>
        <position position="1"/>
    </location>
</feature>
<evidence type="ECO:0000256" key="1">
    <source>
        <dbReference type="SAM" id="MobiDB-lite"/>
    </source>
</evidence>
<dbReference type="HOGENOM" id="CLU_3002294_0_0_1"/>
<dbReference type="Proteomes" id="UP000054485">
    <property type="component" value="Unassembled WGS sequence"/>
</dbReference>
<name>A0A0D0AI02_9AGAM</name>
<evidence type="ECO:0000313" key="2">
    <source>
        <dbReference type="EMBL" id="KIK33892.1"/>
    </source>
</evidence>
<feature type="region of interest" description="Disordered" evidence="1">
    <location>
        <begin position="1"/>
        <end position="24"/>
    </location>
</feature>
<dbReference type="EMBL" id="KN835847">
    <property type="protein sequence ID" value="KIK33892.1"/>
    <property type="molecule type" value="Genomic_DNA"/>
</dbReference>
<evidence type="ECO:0000313" key="3">
    <source>
        <dbReference type="Proteomes" id="UP000054485"/>
    </source>
</evidence>
<proteinExistence type="predicted"/>
<gene>
    <name evidence="2" type="ORF">CY34DRAFT_813291</name>
</gene>
<reference evidence="3" key="2">
    <citation type="submission" date="2015-01" db="EMBL/GenBank/DDBJ databases">
        <title>Evolutionary Origins and Diversification of the Mycorrhizal Mutualists.</title>
        <authorList>
            <consortium name="DOE Joint Genome Institute"/>
            <consortium name="Mycorrhizal Genomics Consortium"/>
            <person name="Kohler A."/>
            <person name="Kuo A."/>
            <person name="Nagy L.G."/>
            <person name="Floudas D."/>
            <person name="Copeland A."/>
            <person name="Barry K.W."/>
            <person name="Cichocki N."/>
            <person name="Veneault-Fourrey C."/>
            <person name="LaButti K."/>
            <person name="Lindquist E.A."/>
            <person name="Lipzen A."/>
            <person name="Lundell T."/>
            <person name="Morin E."/>
            <person name="Murat C."/>
            <person name="Riley R."/>
            <person name="Ohm R."/>
            <person name="Sun H."/>
            <person name="Tunlid A."/>
            <person name="Henrissat B."/>
            <person name="Grigoriev I.V."/>
            <person name="Hibbett D.S."/>
            <person name="Martin F."/>
        </authorList>
    </citation>
    <scope>NUCLEOTIDE SEQUENCE [LARGE SCALE GENOMIC DNA]</scope>
    <source>
        <strain evidence="3">UH-Slu-Lm8-n1</strain>
    </source>
</reference>
<protein>
    <submittedName>
        <fullName evidence="2">Uncharacterized protein</fullName>
    </submittedName>
</protein>
<organism evidence="2 3">
    <name type="scientific">Suillus luteus UH-Slu-Lm8-n1</name>
    <dbReference type="NCBI Taxonomy" id="930992"/>
    <lineage>
        <taxon>Eukaryota</taxon>
        <taxon>Fungi</taxon>
        <taxon>Dikarya</taxon>
        <taxon>Basidiomycota</taxon>
        <taxon>Agaricomycotina</taxon>
        <taxon>Agaricomycetes</taxon>
        <taxon>Agaricomycetidae</taxon>
        <taxon>Boletales</taxon>
        <taxon>Suillineae</taxon>
        <taxon>Suillaceae</taxon>
        <taxon>Suillus</taxon>
    </lineage>
</organism>
<dbReference type="InParanoid" id="A0A0D0AI02"/>
<keyword evidence="3" id="KW-1185">Reference proteome</keyword>
<accession>A0A0D0AI02</accession>